<dbReference type="PANTHER" id="PTHR11808:SF15">
    <property type="entry name" value="CYSTATHIONINE GAMMA-LYASE"/>
    <property type="match status" value="1"/>
</dbReference>
<dbReference type="CDD" id="cd00614">
    <property type="entry name" value="CGS_like"/>
    <property type="match status" value="1"/>
</dbReference>
<dbReference type="Pfam" id="PF01053">
    <property type="entry name" value="Cys_Met_Meta_PP"/>
    <property type="match status" value="1"/>
</dbReference>
<dbReference type="FunFam" id="3.90.1150.10:FF:000008">
    <property type="entry name" value="Cystathionine gamma-synthase"/>
    <property type="match status" value="1"/>
</dbReference>
<name>A0A830F7W5_9EURY</name>
<gene>
    <name evidence="4" type="ORF">GCM10009039_32580</name>
</gene>
<dbReference type="InterPro" id="IPR015422">
    <property type="entry name" value="PyrdxlP-dep_Trfase_small"/>
</dbReference>
<dbReference type="OrthoDB" id="43458at2157"/>
<evidence type="ECO:0000256" key="2">
    <source>
        <dbReference type="ARBA" id="ARBA00009077"/>
    </source>
</evidence>
<dbReference type="InterPro" id="IPR015424">
    <property type="entry name" value="PyrdxlP-dep_Trfase"/>
</dbReference>
<keyword evidence="4" id="KW-0456">Lyase</keyword>
<evidence type="ECO:0000256" key="3">
    <source>
        <dbReference type="ARBA" id="ARBA00022898"/>
    </source>
</evidence>
<dbReference type="GO" id="GO:0004123">
    <property type="term" value="F:cystathionine gamma-lyase activity"/>
    <property type="evidence" value="ECO:0007669"/>
    <property type="project" value="TreeGrafter"/>
</dbReference>
<dbReference type="PIRSF" id="PIRSF001434">
    <property type="entry name" value="CGS"/>
    <property type="match status" value="1"/>
</dbReference>
<evidence type="ECO:0000313" key="5">
    <source>
        <dbReference type="Proteomes" id="UP000607197"/>
    </source>
</evidence>
<dbReference type="InterPro" id="IPR000277">
    <property type="entry name" value="Cys/Met-Metab_PyrdxlP-dep_enz"/>
</dbReference>
<dbReference type="InterPro" id="IPR015421">
    <property type="entry name" value="PyrdxlP-dep_Trfase_major"/>
</dbReference>
<dbReference type="GO" id="GO:0030170">
    <property type="term" value="F:pyridoxal phosphate binding"/>
    <property type="evidence" value="ECO:0007669"/>
    <property type="project" value="InterPro"/>
</dbReference>
<proteinExistence type="inferred from homology"/>
<evidence type="ECO:0000313" key="4">
    <source>
        <dbReference type="EMBL" id="GGL71974.1"/>
    </source>
</evidence>
<comment type="cofactor">
    <cofactor evidence="1">
        <name>pyridoxal 5'-phosphate</name>
        <dbReference type="ChEBI" id="CHEBI:597326"/>
    </cofactor>
</comment>
<dbReference type="GO" id="GO:0019343">
    <property type="term" value="P:cysteine biosynthetic process via cystathionine"/>
    <property type="evidence" value="ECO:0007669"/>
    <property type="project" value="TreeGrafter"/>
</dbReference>
<dbReference type="FunFam" id="3.40.640.10:FF:000009">
    <property type="entry name" value="Cystathionine gamma-synthase homolog"/>
    <property type="match status" value="1"/>
</dbReference>
<comment type="caution">
    <text evidence="4">The sequence shown here is derived from an EMBL/GenBank/DDBJ whole genome shotgun (WGS) entry which is preliminary data.</text>
</comment>
<evidence type="ECO:0000256" key="1">
    <source>
        <dbReference type="ARBA" id="ARBA00001933"/>
    </source>
</evidence>
<reference evidence="4" key="1">
    <citation type="journal article" date="2014" name="Int. J. Syst. Evol. Microbiol.">
        <title>Complete genome sequence of Corynebacterium casei LMG S-19264T (=DSM 44701T), isolated from a smear-ripened cheese.</title>
        <authorList>
            <consortium name="US DOE Joint Genome Institute (JGI-PGF)"/>
            <person name="Walter F."/>
            <person name="Albersmeier A."/>
            <person name="Kalinowski J."/>
            <person name="Ruckert C."/>
        </authorList>
    </citation>
    <scope>NUCLEOTIDE SEQUENCE</scope>
    <source>
        <strain evidence="4">JCM 19596</strain>
    </source>
</reference>
<dbReference type="PROSITE" id="PS00868">
    <property type="entry name" value="CYS_MET_METAB_PP"/>
    <property type="match status" value="1"/>
</dbReference>
<dbReference type="GO" id="GO:0005737">
    <property type="term" value="C:cytoplasm"/>
    <property type="evidence" value="ECO:0007669"/>
    <property type="project" value="TreeGrafter"/>
</dbReference>
<dbReference type="Gene3D" id="3.40.640.10">
    <property type="entry name" value="Type I PLP-dependent aspartate aminotransferase-like (Major domain)"/>
    <property type="match status" value="1"/>
</dbReference>
<dbReference type="AlphaFoldDB" id="A0A830F7W5"/>
<dbReference type="PANTHER" id="PTHR11808">
    <property type="entry name" value="TRANS-SULFURATION ENZYME FAMILY MEMBER"/>
    <property type="match status" value="1"/>
</dbReference>
<dbReference type="GO" id="GO:0019346">
    <property type="term" value="P:transsulfuration"/>
    <property type="evidence" value="ECO:0007669"/>
    <property type="project" value="InterPro"/>
</dbReference>
<dbReference type="Gene3D" id="3.90.1150.10">
    <property type="entry name" value="Aspartate Aminotransferase, domain 1"/>
    <property type="match status" value="1"/>
</dbReference>
<organism evidence="4 5">
    <name type="scientific">Halocalculus aciditolerans</name>
    <dbReference type="NCBI Taxonomy" id="1383812"/>
    <lineage>
        <taxon>Archaea</taxon>
        <taxon>Methanobacteriati</taxon>
        <taxon>Methanobacteriota</taxon>
        <taxon>Stenosarchaea group</taxon>
        <taxon>Halobacteria</taxon>
        <taxon>Halobacteriales</taxon>
        <taxon>Halobacteriaceae</taxon>
        <taxon>Halocalculus</taxon>
    </lineage>
</organism>
<sequence>MGSEDSERQQFDTRAVTFGEKADAAAGGDVVSPIHLSSTFALPGLDPDFGLEDADPEKGEWLYGRLSNPTRHALEKRLASLEGGEHGFAFASGTAAIATAAMAVVEPGDHVVAFDDLYAGTKRLFERVLRDRFGVDVEFVDATDLGAVAGAVREDTALVWMETPTNPLLRLCDVRGIAAIADAAGAVFGVDNTFLSPFFQNPLALGADVVAHSATKYLNGHSDSLGGALVTNDDALAEEIAFLQQVGFGNQMAPFDAYLVLRGVKTLPVRMRQHAANAQRVAEYLDDHDRVRAVHYPGLASHPQHDLAAEQTTGHGGILSFELDGEFADAKAFLEALTDFTLAVSVGGVESLVELPAGMTHEPLPKAEREAVGITDTLVRMSVGVEHVDDLLADLDRGFAAMPESRAVN</sequence>
<protein>
    <submittedName>
        <fullName evidence="4">Cystathionine beta-lyase</fullName>
    </submittedName>
</protein>
<keyword evidence="5" id="KW-1185">Reference proteome</keyword>
<dbReference type="Proteomes" id="UP000607197">
    <property type="component" value="Unassembled WGS sequence"/>
</dbReference>
<comment type="similarity">
    <text evidence="2">Belongs to the trans-sulfuration enzymes family.</text>
</comment>
<dbReference type="EMBL" id="BMPG01000007">
    <property type="protein sequence ID" value="GGL71974.1"/>
    <property type="molecule type" value="Genomic_DNA"/>
</dbReference>
<reference evidence="4" key="2">
    <citation type="submission" date="2020-09" db="EMBL/GenBank/DDBJ databases">
        <authorList>
            <person name="Sun Q."/>
            <person name="Ohkuma M."/>
        </authorList>
    </citation>
    <scope>NUCLEOTIDE SEQUENCE</scope>
    <source>
        <strain evidence="4">JCM 19596</strain>
    </source>
</reference>
<dbReference type="InterPro" id="IPR054542">
    <property type="entry name" value="Cys_met_metab_PP"/>
</dbReference>
<dbReference type="RefSeq" id="WP_188980800.1">
    <property type="nucleotide sequence ID" value="NZ_BMPG01000007.1"/>
</dbReference>
<accession>A0A830F7W5</accession>
<keyword evidence="3" id="KW-0663">Pyridoxal phosphate</keyword>
<dbReference type="SUPFAM" id="SSF53383">
    <property type="entry name" value="PLP-dependent transferases"/>
    <property type="match status" value="1"/>
</dbReference>